<dbReference type="Pfam" id="PF00041">
    <property type="entry name" value="fn3"/>
    <property type="match status" value="1"/>
</dbReference>
<keyword evidence="1" id="KW-0732">Signal</keyword>
<dbReference type="InterPro" id="IPR003961">
    <property type="entry name" value="FN3_dom"/>
</dbReference>
<evidence type="ECO:0000259" key="2">
    <source>
        <dbReference type="PROSITE" id="PS50853"/>
    </source>
</evidence>
<gene>
    <name evidence="3" type="ORF">ACFOZ8_08710</name>
</gene>
<dbReference type="CDD" id="cd00063">
    <property type="entry name" value="FN3"/>
    <property type="match status" value="1"/>
</dbReference>
<keyword evidence="4" id="KW-1185">Reference proteome</keyword>
<dbReference type="SMART" id="SM00060">
    <property type="entry name" value="FN3"/>
    <property type="match status" value="1"/>
</dbReference>
<dbReference type="Gene3D" id="2.60.40.10">
    <property type="entry name" value="Immunoglobulins"/>
    <property type="match status" value="1"/>
</dbReference>
<dbReference type="Gene3D" id="1.50.10.10">
    <property type="match status" value="1"/>
</dbReference>
<dbReference type="SUPFAM" id="SSF49265">
    <property type="entry name" value="Fibronectin type III"/>
    <property type="match status" value="1"/>
</dbReference>
<proteinExistence type="predicted"/>
<evidence type="ECO:0000313" key="4">
    <source>
        <dbReference type="Proteomes" id="UP001595715"/>
    </source>
</evidence>
<evidence type="ECO:0000256" key="1">
    <source>
        <dbReference type="SAM" id="SignalP"/>
    </source>
</evidence>
<dbReference type="InterPro" id="IPR036116">
    <property type="entry name" value="FN3_sf"/>
</dbReference>
<name>A0ABV8K0W4_9BACL</name>
<feature type="chain" id="PRO_5046713074" evidence="1">
    <location>
        <begin position="30"/>
        <end position="693"/>
    </location>
</feature>
<feature type="domain" description="Fibronectin type-III" evidence="2">
    <location>
        <begin position="436"/>
        <end position="521"/>
    </location>
</feature>
<dbReference type="InterPro" id="IPR013783">
    <property type="entry name" value="Ig-like_fold"/>
</dbReference>
<comment type="caution">
    <text evidence="3">The sequence shown here is derived from an EMBL/GenBank/DDBJ whole genome shotgun (WGS) entry which is preliminary data.</text>
</comment>
<feature type="signal peptide" evidence="1">
    <location>
        <begin position="1"/>
        <end position="29"/>
    </location>
</feature>
<dbReference type="InterPro" id="IPR008928">
    <property type="entry name" value="6-hairpin_glycosidase_sf"/>
</dbReference>
<organism evidence="3 4">
    <name type="scientific">Paenibacillus xanthanilyticus</name>
    <dbReference type="NCBI Taxonomy" id="1783531"/>
    <lineage>
        <taxon>Bacteria</taxon>
        <taxon>Bacillati</taxon>
        <taxon>Bacillota</taxon>
        <taxon>Bacilli</taxon>
        <taxon>Bacillales</taxon>
        <taxon>Paenibacillaceae</taxon>
        <taxon>Paenibacillus</taxon>
    </lineage>
</organism>
<dbReference type="Proteomes" id="UP001595715">
    <property type="component" value="Unassembled WGS sequence"/>
</dbReference>
<dbReference type="EMBL" id="JBHSAM010000020">
    <property type="protein sequence ID" value="MFC4099736.1"/>
    <property type="molecule type" value="Genomic_DNA"/>
</dbReference>
<dbReference type="SUPFAM" id="SSF48208">
    <property type="entry name" value="Six-hairpin glycosidases"/>
    <property type="match status" value="1"/>
</dbReference>
<evidence type="ECO:0000313" key="3">
    <source>
        <dbReference type="EMBL" id="MFC4099736.1"/>
    </source>
</evidence>
<accession>A0ABV8K0W4</accession>
<protein>
    <submittedName>
        <fullName evidence="3">Fibronectin type III domain-containing protein</fullName>
    </submittedName>
</protein>
<sequence length="693" mass="73814">MMNWKRKVGAVLVCFLLLMQILPVASVSAADNAAASNNAYAWLKAQQDLTAGFALDGLVDSFDDWWNATERRQIVYTYDQAVAAIAFMLKGDRTRAEKVLNKMVAIQDPDGSWINSYWWNGYGEEIRKHVGPVAWMVMAFMTHEKLYGGTTYQAPAKKALDWAITFQKPNGAIAGGRTTWDLNGAWSDEVWSSTEHNEDMYQILKYYAGKFADRTTAYNNAATGVKSFLDNVVWDSANNRWRGGWKNNTNLIDPAVPMDVNPWGVLALGLSGTRNYQATLSYVENANGSGTVGSPKYVHSLTYDGSGALLTAYDFDWQYDCAVGTDQNGNPIGNKCADIWFEGSAFMSLAYYMQGNQTKADAIIHEIVKKQGTSGSLLGGVPYSLKGSNNSYWRMAMENCVSSTGWLIIAIHRFNPFTGTYLTGGGSGGDTTAPSVPANLTSPSKTSASVSLSWTASTDNVAVTGYDILRNGAVVGSSTGTTYTVTGLSANTAYTFAVKAKDAAGNTSAASSSISVTTSSSSSSISPTLFVRDGASSSVTGTLSTTAGSNANTDTIAAAGGSNWDGTVHTPTSYVLSGVSGTYSGGSTAFNLFVDSASSIGNGVQVRISYDFTGDGTYDRLETYNYFATNDTPGTEDYNQSKGLKSSSGSFANLSNGKVRVEIWNAIGNGSASVRTDATSAQGSQSKIVIPFS</sequence>
<dbReference type="RefSeq" id="WP_377718418.1">
    <property type="nucleotide sequence ID" value="NZ_JBHSAM010000020.1"/>
</dbReference>
<reference evidence="4" key="1">
    <citation type="journal article" date="2019" name="Int. J. Syst. Evol. Microbiol.">
        <title>The Global Catalogue of Microorganisms (GCM) 10K type strain sequencing project: providing services to taxonomists for standard genome sequencing and annotation.</title>
        <authorList>
            <consortium name="The Broad Institute Genomics Platform"/>
            <consortium name="The Broad Institute Genome Sequencing Center for Infectious Disease"/>
            <person name="Wu L."/>
            <person name="Ma J."/>
        </authorList>
    </citation>
    <scope>NUCLEOTIDE SEQUENCE [LARGE SCALE GENOMIC DNA]</scope>
    <source>
        <strain evidence="4">IBRC-M 10987</strain>
    </source>
</reference>
<dbReference type="PROSITE" id="PS50853">
    <property type="entry name" value="FN3"/>
    <property type="match status" value="1"/>
</dbReference>
<dbReference type="InterPro" id="IPR012341">
    <property type="entry name" value="6hp_glycosidase-like_sf"/>
</dbReference>